<keyword evidence="2" id="KW-1185">Reference proteome</keyword>
<organism evidence="1 2">
    <name type="scientific">Nelumbo nucifera</name>
    <name type="common">Sacred lotus</name>
    <dbReference type="NCBI Taxonomy" id="4432"/>
    <lineage>
        <taxon>Eukaryota</taxon>
        <taxon>Viridiplantae</taxon>
        <taxon>Streptophyta</taxon>
        <taxon>Embryophyta</taxon>
        <taxon>Tracheophyta</taxon>
        <taxon>Spermatophyta</taxon>
        <taxon>Magnoliopsida</taxon>
        <taxon>Proteales</taxon>
        <taxon>Nelumbonaceae</taxon>
        <taxon>Nelumbo</taxon>
    </lineage>
</organism>
<accession>A0A822ZQI6</accession>
<name>A0A822ZQI6_NELNU</name>
<proteinExistence type="predicted"/>
<evidence type="ECO:0000313" key="1">
    <source>
        <dbReference type="EMBL" id="DAD46750.1"/>
    </source>
</evidence>
<reference evidence="1 2" key="1">
    <citation type="journal article" date="2020" name="Mol. Biol. Evol.">
        <title>Distinct Expression and Methylation Patterns for Genes with Different Fates following a Single Whole-Genome Duplication in Flowering Plants.</title>
        <authorList>
            <person name="Shi T."/>
            <person name="Rahmani R.S."/>
            <person name="Gugger P.F."/>
            <person name="Wang M."/>
            <person name="Li H."/>
            <person name="Zhang Y."/>
            <person name="Li Z."/>
            <person name="Wang Q."/>
            <person name="Van de Peer Y."/>
            <person name="Marchal K."/>
            <person name="Chen J."/>
        </authorList>
    </citation>
    <scope>NUCLEOTIDE SEQUENCE [LARGE SCALE GENOMIC DNA]</scope>
    <source>
        <tissue evidence="1">Leaf</tissue>
    </source>
</reference>
<sequence length="28" mass="3196">MAYSDAYNPAISITERPQDFVIFMTINS</sequence>
<dbReference type="Proteomes" id="UP000607653">
    <property type="component" value="Unassembled WGS sequence"/>
</dbReference>
<protein>
    <submittedName>
        <fullName evidence="1">Uncharacterized protein</fullName>
    </submittedName>
</protein>
<gene>
    <name evidence="1" type="ORF">HUJ06_016687</name>
</gene>
<dbReference type="AlphaFoldDB" id="A0A822ZQI6"/>
<dbReference type="EMBL" id="DUZY01000008">
    <property type="protein sequence ID" value="DAD46750.1"/>
    <property type="molecule type" value="Genomic_DNA"/>
</dbReference>
<evidence type="ECO:0000313" key="2">
    <source>
        <dbReference type="Proteomes" id="UP000607653"/>
    </source>
</evidence>
<comment type="caution">
    <text evidence="1">The sequence shown here is derived from an EMBL/GenBank/DDBJ whole genome shotgun (WGS) entry which is preliminary data.</text>
</comment>